<name>A0A834M6T8_RHYFE</name>
<dbReference type="EMBL" id="JAACXV010014469">
    <property type="protein sequence ID" value="KAF7267089.1"/>
    <property type="molecule type" value="Genomic_DNA"/>
</dbReference>
<comment type="similarity">
    <text evidence="1">Belongs to the peptidase S28 family.</text>
</comment>
<evidence type="ECO:0000256" key="1">
    <source>
        <dbReference type="ARBA" id="ARBA00011079"/>
    </source>
</evidence>
<evidence type="ECO:0000256" key="3">
    <source>
        <dbReference type="ARBA" id="ARBA00022729"/>
    </source>
</evidence>
<keyword evidence="6" id="KW-1133">Transmembrane helix</keyword>
<keyword evidence="3" id="KW-0732">Signal</keyword>
<accession>A0A834M6T8</accession>
<dbReference type="PANTHER" id="PTHR11010">
    <property type="entry name" value="PROTEASE S28 PRO-X CARBOXYPEPTIDASE-RELATED"/>
    <property type="match status" value="1"/>
</dbReference>
<dbReference type="GO" id="GO:0006508">
    <property type="term" value="P:proteolysis"/>
    <property type="evidence" value="ECO:0007669"/>
    <property type="project" value="UniProtKB-KW"/>
</dbReference>
<dbReference type="OrthoDB" id="1735038at2759"/>
<evidence type="ECO:0000256" key="2">
    <source>
        <dbReference type="ARBA" id="ARBA00022670"/>
    </source>
</evidence>
<dbReference type="GO" id="GO:0070008">
    <property type="term" value="F:serine-type exopeptidase activity"/>
    <property type="evidence" value="ECO:0007669"/>
    <property type="project" value="InterPro"/>
</dbReference>
<keyword evidence="6" id="KW-0812">Transmembrane</keyword>
<evidence type="ECO:0000256" key="4">
    <source>
        <dbReference type="ARBA" id="ARBA00022801"/>
    </source>
</evidence>
<keyword evidence="5" id="KW-0325">Glycoprotein</keyword>
<keyword evidence="4" id="KW-0378">Hydrolase</keyword>
<dbReference type="GO" id="GO:0008239">
    <property type="term" value="F:dipeptidyl-peptidase activity"/>
    <property type="evidence" value="ECO:0007669"/>
    <property type="project" value="TreeGrafter"/>
</dbReference>
<organism evidence="7 8">
    <name type="scientific">Rhynchophorus ferrugineus</name>
    <name type="common">Red palm weevil</name>
    <name type="synonym">Curculio ferrugineus</name>
    <dbReference type="NCBI Taxonomy" id="354439"/>
    <lineage>
        <taxon>Eukaryota</taxon>
        <taxon>Metazoa</taxon>
        <taxon>Ecdysozoa</taxon>
        <taxon>Arthropoda</taxon>
        <taxon>Hexapoda</taxon>
        <taxon>Insecta</taxon>
        <taxon>Pterygota</taxon>
        <taxon>Neoptera</taxon>
        <taxon>Endopterygota</taxon>
        <taxon>Coleoptera</taxon>
        <taxon>Polyphaga</taxon>
        <taxon>Cucujiformia</taxon>
        <taxon>Curculionidae</taxon>
        <taxon>Dryophthorinae</taxon>
        <taxon>Rhynchophorus</taxon>
    </lineage>
</organism>
<comment type="caution">
    <text evidence="7">The sequence shown here is derived from an EMBL/GenBank/DDBJ whole genome shotgun (WGS) entry which is preliminary data.</text>
</comment>
<reference evidence="7" key="1">
    <citation type="submission" date="2020-08" db="EMBL/GenBank/DDBJ databases">
        <title>Genome sequencing and assembly of the red palm weevil Rhynchophorus ferrugineus.</title>
        <authorList>
            <person name="Dias G.B."/>
            <person name="Bergman C.M."/>
            <person name="Manee M."/>
        </authorList>
    </citation>
    <scope>NUCLEOTIDE SEQUENCE</scope>
    <source>
        <strain evidence="7">AA-2017</strain>
        <tissue evidence="7">Whole larva</tissue>
    </source>
</reference>
<feature type="transmembrane region" description="Helical" evidence="6">
    <location>
        <begin position="6"/>
        <end position="29"/>
    </location>
</feature>
<evidence type="ECO:0000256" key="6">
    <source>
        <dbReference type="SAM" id="Phobius"/>
    </source>
</evidence>
<dbReference type="AlphaFoldDB" id="A0A834M6T8"/>
<evidence type="ECO:0000313" key="7">
    <source>
        <dbReference type="EMBL" id="KAF7267089.1"/>
    </source>
</evidence>
<evidence type="ECO:0000256" key="5">
    <source>
        <dbReference type="ARBA" id="ARBA00023180"/>
    </source>
</evidence>
<evidence type="ECO:0000313" key="8">
    <source>
        <dbReference type="Proteomes" id="UP000625711"/>
    </source>
</evidence>
<gene>
    <name evidence="7" type="ORF">GWI33_019652</name>
</gene>
<sequence length="521" mass="58302">MALQGWWITLVLSVLIAVNVEEVFGYWGLKGQKYGLFSNRDASTNGVSTLWMEQKLDHFGGESSTWKQRYFASDKYGNKSSKIVYLVLGGESALGDDCPLKGSWTLTAEKHSGLIFCLEHRYYGESQPASDLSTENLRYLSSRQALADAENFVSYINANYSLASDTKWIVYGGSYSGSLAVWLKYTYPKVIYGAVSYSGPLEAVLDFKEYLQIVENDLTQYNSECTNTIKSAYGELDEITTSCLEDIELYEYIDTSFKLCETIETSDGVANDISNFFEILTDKTFATVAQYNNHPNLKDVNINKVCDILVNESLGTPMDRLSAVNTLMLSDEECLDYKYDKSISRLSNITSDPAKYERQWVYQTCTEFGFFQTSSQNSSVFGTKFDVDFFVNICQDLFGQNFNRSFIEAGIAETNSRYQGKSVKVENVIYVNGDVDPWHVLGKLETSGETGSKAIVIKGASHCAGFYATTVNDSEEITAAKKEVQDTISQWLKTTEPNSSTRVSHSIFMSLIISMLGTLLL</sequence>
<evidence type="ECO:0008006" key="9">
    <source>
        <dbReference type="Google" id="ProtNLM"/>
    </source>
</evidence>
<dbReference type="InterPro" id="IPR029058">
    <property type="entry name" value="AB_hydrolase_fold"/>
</dbReference>
<proteinExistence type="inferred from homology"/>
<dbReference type="InterPro" id="IPR008758">
    <property type="entry name" value="Peptidase_S28"/>
</dbReference>
<keyword evidence="6" id="KW-0472">Membrane</keyword>
<keyword evidence="8" id="KW-1185">Reference proteome</keyword>
<dbReference type="Gene3D" id="1.20.120.980">
    <property type="entry name" value="Serine carboxypeptidase S28, SKS domain"/>
    <property type="match status" value="1"/>
</dbReference>
<dbReference type="Pfam" id="PF05577">
    <property type="entry name" value="Peptidase_S28"/>
    <property type="match status" value="1"/>
</dbReference>
<dbReference type="Proteomes" id="UP000625711">
    <property type="component" value="Unassembled WGS sequence"/>
</dbReference>
<dbReference type="PANTHER" id="PTHR11010:SF5">
    <property type="entry name" value="RE36938P-RELATED"/>
    <property type="match status" value="1"/>
</dbReference>
<keyword evidence="2" id="KW-0645">Protease</keyword>
<dbReference type="InterPro" id="IPR042269">
    <property type="entry name" value="Ser_carbopepase_S28_SKS"/>
</dbReference>
<protein>
    <recommendedName>
        <fullName evidence="9">Serine protease K12H4.7</fullName>
    </recommendedName>
</protein>
<dbReference type="Gene3D" id="3.40.50.1820">
    <property type="entry name" value="alpha/beta hydrolase"/>
    <property type="match status" value="1"/>
</dbReference>
<dbReference type="SUPFAM" id="SSF53474">
    <property type="entry name" value="alpha/beta-Hydrolases"/>
    <property type="match status" value="1"/>
</dbReference>